<dbReference type="EMBL" id="CP019344">
    <property type="protein sequence ID" value="ARN77290.1"/>
    <property type="molecule type" value="Genomic_DNA"/>
</dbReference>
<evidence type="ECO:0000313" key="1">
    <source>
        <dbReference type="EMBL" id="ARN77290.1"/>
    </source>
</evidence>
<proteinExistence type="predicted"/>
<organism evidence="1 2">
    <name type="scientific">Nonlabens spongiae</name>
    <dbReference type="NCBI Taxonomy" id="331648"/>
    <lineage>
        <taxon>Bacteria</taxon>
        <taxon>Pseudomonadati</taxon>
        <taxon>Bacteroidota</taxon>
        <taxon>Flavobacteriia</taxon>
        <taxon>Flavobacteriales</taxon>
        <taxon>Flavobacteriaceae</taxon>
        <taxon>Nonlabens</taxon>
    </lineage>
</organism>
<sequence length="76" mass="9150">MPRDIVEINNPVILLMTKGRWSPEPTPARNEDFEYYELMAHEEVSIQLMQKPLKITRVQYSFCRVYEPERNILPRK</sequence>
<protein>
    <submittedName>
        <fullName evidence="1">Uncharacterized protein</fullName>
    </submittedName>
</protein>
<gene>
    <name evidence="1" type="ORF">BST97_04445</name>
</gene>
<reference evidence="1 2" key="1">
    <citation type="submission" date="2016-11" db="EMBL/GenBank/DDBJ databases">
        <title>Trade-off between light-utilization and light-protection in marine flavobacteria.</title>
        <authorList>
            <person name="Kumagai Y."/>
        </authorList>
    </citation>
    <scope>NUCLEOTIDE SEQUENCE [LARGE SCALE GENOMIC DNA]</scope>
    <source>
        <strain evidence="1 2">JCM 13191</strain>
    </source>
</reference>
<evidence type="ECO:0000313" key="2">
    <source>
        <dbReference type="Proteomes" id="UP000193431"/>
    </source>
</evidence>
<dbReference type="AlphaFoldDB" id="A0A1W6MI74"/>
<dbReference type="Proteomes" id="UP000193431">
    <property type="component" value="Chromosome"/>
</dbReference>
<name>A0A1W6MI74_9FLAO</name>
<accession>A0A1W6MI74</accession>
<keyword evidence="2" id="KW-1185">Reference proteome</keyword>